<protein>
    <submittedName>
        <fullName evidence="2">Uncharacterized protein</fullName>
    </submittedName>
</protein>
<keyword evidence="3" id="KW-1185">Reference proteome</keyword>
<dbReference type="PROSITE" id="PS00524">
    <property type="entry name" value="SMB_1"/>
    <property type="match status" value="1"/>
</dbReference>
<dbReference type="EMBL" id="CAIIXF020000001">
    <property type="protein sequence ID" value="CAH1773599.1"/>
    <property type="molecule type" value="Genomic_DNA"/>
</dbReference>
<evidence type="ECO:0000313" key="3">
    <source>
        <dbReference type="Proteomes" id="UP000749559"/>
    </source>
</evidence>
<dbReference type="OrthoDB" id="6134459at2759"/>
<dbReference type="PROSITE" id="PS50958">
    <property type="entry name" value="SMB_2"/>
    <property type="match status" value="1"/>
</dbReference>
<dbReference type="Gene3D" id="4.10.410.20">
    <property type="match status" value="1"/>
</dbReference>
<proteinExistence type="predicted"/>
<dbReference type="PANTHER" id="PTHR45902:SF1">
    <property type="entry name" value="LATROPHILIN RECEPTOR-LIKE PROTEIN A"/>
    <property type="match status" value="1"/>
</dbReference>
<dbReference type="PANTHER" id="PTHR45902">
    <property type="entry name" value="LATROPHILIN RECEPTOR-LIKE PROTEIN A"/>
    <property type="match status" value="1"/>
</dbReference>
<sequence>MIVSNKRLVDTNMRKPSLEVKRHKFWIALFISLAYRGLSTPINENKHIVNGRHTTEDSADTRTTQNLSTQDAVWKSNRPTSDSNRDLSTNGESTSNPIRFSKIIKRGTLTAGTELQVTDRASGFDNGETSTEHMTYAARESTGDFLQNSEEVTREGDGFQTNGSIHTGIDQTHLDQTTTNGLNITRDDSNLTCEKNVTSCVGVHPEQRPKRSCEGRCGNISREAFCQCDPKCSKYGDCCSDYTTICDPNGINDLRKSDNEIYECTSSSDGVYYSRSVYKIAKCPYDQRDSELNLQCQDRHGLLNLIPVVDLQTGENYRNKFCALCHGVTAYDPWNVSISCESEEINPEKFINAGIDLIVDLLHNPACTLQLTAPTISRPCIKLHYDCMNNCQNTNISEKCATAGQNPVRYFKSWSMFSYYGVQFYNIYCLQCALGPNSISDTAIKCSISSDDARHVPYKYFSFALIVDMKFFNLYGLKIKANGIYGLDNLEFHCTANQHQCEAKGCPIRHTKRTSKCSILNHIVAQVKLRFDINHTNSRIEKVFHKTKLVISAVTKDAINTVYSPIGYIQVGNTRWTPTRYIVEFTFNVTAPVDILATSLEKDLSKQLEVLTTQLGEFYDKVDVNMTYEIMEQLEAEGEREIEVTTKNVESRQYHVQANCANVLALLLLHGLIFGI</sequence>
<dbReference type="Pfam" id="PF01033">
    <property type="entry name" value="Somatomedin_B"/>
    <property type="match status" value="1"/>
</dbReference>
<dbReference type="InterPro" id="IPR001212">
    <property type="entry name" value="Somatomedin_B_dom"/>
</dbReference>
<name>A0A8J1UD89_OWEFU</name>
<dbReference type="SUPFAM" id="SSF90188">
    <property type="entry name" value="Somatomedin B domain"/>
    <property type="match status" value="1"/>
</dbReference>
<feature type="compositionally biased region" description="Polar residues" evidence="1">
    <location>
        <begin position="61"/>
        <end position="95"/>
    </location>
</feature>
<reference evidence="2" key="1">
    <citation type="submission" date="2022-03" db="EMBL/GenBank/DDBJ databases">
        <authorList>
            <person name="Martin C."/>
        </authorList>
    </citation>
    <scope>NUCLEOTIDE SEQUENCE</scope>
</reference>
<evidence type="ECO:0000256" key="1">
    <source>
        <dbReference type="SAM" id="MobiDB-lite"/>
    </source>
</evidence>
<evidence type="ECO:0000313" key="2">
    <source>
        <dbReference type="EMBL" id="CAH1773599.1"/>
    </source>
</evidence>
<comment type="caution">
    <text evidence="2">The sequence shown here is derived from an EMBL/GenBank/DDBJ whole genome shotgun (WGS) entry which is preliminary data.</text>
</comment>
<dbReference type="InterPro" id="IPR036024">
    <property type="entry name" value="Somatomedin_B-like_dom_sf"/>
</dbReference>
<dbReference type="InterPro" id="IPR053231">
    <property type="entry name" value="GPCR_LN-TM7"/>
</dbReference>
<feature type="region of interest" description="Disordered" evidence="1">
    <location>
        <begin position="49"/>
        <end position="95"/>
    </location>
</feature>
<dbReference type="SMART" id="SM00201">
    <property type="entry name" value="SO"/>
    <property type="match status" value="1"/>
</dbReference>
<organism evidence="2 3">
    <name type="scientific">Owenia fusiformis</name>
    <name type="common">Polychaete worm</name>
    <dbReference type="NCBI Taxonomy" id="6347"/>
    <lineage>
        <taxon>Eukaryota</taxon>
        <taxon>Metazoa</taxon>
        <taxon>Spiralia</taxon>
        <taxon>Lophotrochozoa</taxon>
        <taxon>Annelida</taxon>
        <taxon>Polychaeta</taxon>
        <taxon>Sedentaria</taxon>
        <taxon>Canalipalpata</taxon>
        <taxon>Sabellida</taxon>
        <taxon>Oweniida</taxon>
        <taxon>Oweniidae</taxon>
        <taxon>Owenia</taxon>
    </lineage>
</organism>
<dbReference type="Proteomes" id="UP000749559">
    <property type="component" value="Unassembled WGS sequence"/>
</dbReference>
<accession>A0A8J1UD89</accession>
<dbReference type="AlphaFoldDB" id="A0A8J1UD89"/>
<gene>
    <name evidence="2" type="ORF">OFUS_LOCUS1176</name>
</gene>